<keyword evidence="3" id="KW-1185">Reference proteome</keyword>
<proteinExistence type="predicted"/>
<gene>
    <name evidence="2" type="ORF">SAE02_00120</name>
</gene>
<keyword evidence="1" id="KW-1133">Transmembrane helix</keyword>
<evidence type="ECO:0000313" key="2">
    <source>
        <dbReference type="EMBL" id="GEO35864.1"/>
    </source>
</evidence>
<accession>A0A512DHA8</accession>
<dbReference type="RefSeq" id="WP_044431403.1">
    <property type="nucleotide sequence ID" value="NZ_BJYZ01000001.1"/>
</dbReference>
<dbReference type="Proteomes" id="UP000321523">
    <property type="component" value="Unassembled WGS sequence"/>
</dbReference>
<comment type="caution">
    <text evidence="2">The sequence shown here is derived from an EMBL/GenBank/DDBJ whole genome shotgun (WGS) entry which is preliminary data.</text>
</comment>
<name>A0A512DHA8_9PROT</name>
<feature type="transmembrane region" description="Helical" evidence="1">
    <location>
        <begin position="40"/>
        <end position="60"/>
    </location>
</feature>
<keyword evidence="1" id="KW-0812">Transmembrane</keyword>
<dbReference type="AlphaFoldDB" id="A0A512DHA8"/>
<evidence type="ECO:0000313" key="3">
    <source>
        <dbReference type="Proteomes" id="UP000321523"/>
    </source>
</evidence>
<reference evidence="2 3" key="1">
    <citation type="submission" date="2019-07" db="EMBL/GenBank/DDBJ databases">
        <title>Whole genome shotgun sequence of Skermanella aerolata NBRC 106429.</title>
        <authorList>
            <person name="Hosoyama A."/>
            <person name="Uohara A."/>
            <person name="Ohji S."/>
            <person name="Ichikawa N."/>
        </authorList>
    </citation>
    <scope>NUCLEOTIDE SEQUENCE [LARGE SCALE GENOMIC DNA]</scope>
    <source>
        <strain evidence="2 3">NBRC 106429</strain>
    </source>
</reference>
<organism evidence="2 3">
    <name type="scientific">Skermanella aerolata</name>
    <dbReference type="NCBI Taxonomy" id="393310"/>
    <lineage>
        <taxon>Bacteria</taxon>
        <taxon>Pseudomonadati</taxon>
        <taxon>Pseudomonadota</taxon>
        <taxon>Alphaproteobacteria</taxon>
        <taxon>Rhodospirillales</taxon>
        <taxon>Azospirillaceae</taxon>
        <taxon>Skermanella</taxon>
    </lineage>
</organism>
<feature type="transmembrane region" description="Helical" evidence="1">
    <location>
        <begin position="6"/>
        <end position="28"/>
    </location>
</feature>
<keyword evidence="1" id="KW-0472">Membrane</keyword>
<evidence type="ECO:0000256" key="1">
    <source>
        <dbReference type="SAM" id="Phobius"/>
    </source>
</evidence>
<dbReference type="EMBL" id="BJYZ01000001">
    <property type="protein sequence ID" value="GEO35864.1"/>
    <property type="molecule type" value="Genomic_DNA"/>
</dbReference>
<evidence type="ECO:0008006" key="4">
    <source>
        <dbReference type="Google" id="ProtNLM"/>
    </source>
</evidence>
<protein>
    <recommendedName>
        <fullName evidence="4">Holin</fullName>
    </recommendedName>
</protein>
<sequence length="90" mass="9388">MAELFASGRIIDLILVLVAVEAAALALWRRWSGSGPGLRGMAANLASGACLLLAVRAALVGADWELVALPLLGSLLAHAADLYGRRRARP</sequence>